<proteinExistence type="inferred from homology"/>
<gene>
    <name evidence="4" type="ORF">COC19_08650</name>
</gene>
<dbReference type="HAMAP" id="MF_00037">
    <property type="entry name" value="MurB"/>
    <property type="match status" value="1"/>
</dbReference>
<protein>
    <submittedName>
        <fullName evidence="4">UDP-N-acetylenolpyruvoylglucosamine reductase</fullName>
    </submittedName>
</protein>
<reference evidence="5" key="1">
    <citation type="submission" date="2017-08" db="EMBL/GenBank/DDBJ databases">
        <title>A dynamic microbial community with high functional redundancy inhabits the cold, oxic subseafloor aquifer.</title>
        <authorList>
            <person name="Tully B.J."/>
            <person name="Wheat C.G."/>
            <person name="Glazer B.T."/>
            <person name="Huber J.A."/>
        </authorList>
    </citation>
    <scope>NUCLEOTIDE SEQUENCE [LARGE SCALE GENOMIC DNA]</scope>
</reference>
<organism evidence="4 5">
    <name type="scientific">SAR86 cluster bacterium</name>
    <dbReference type="NCBI Taxonomy" id="2030880"/>
    <lineage>
        <taxon>Bacteria</taxon>
        <taxon>Pseudomonadati</taxon>
        <taxon>Pseudomonadota</taxon>
        <taxon>Gammaproteobacteria</taxon>
        <taxon>SAR86 cluster</taxon>
    </lineage>
</organism>
<sequence>MPLEIKQEYSLSQLNSFALPSTAAFYVAIENHGQLEPALAFAAQHKLPYLVLGAGSNMLLPPRYAGLVLHMQISGSERVFEDDNVVHLQIGSGENWHQLVMSCLNMQLYGLENLALIPGTVGAAPIQNIGAYGVELKDSLVSVRGFNSETINTVVMDNKSCAFGYRDSVFKQAESNKVIISSVTLCLHKTANINISYKGLAEALAMNSLAEDTVKSSLGSMTTPGSNPT</sequence>
<accession>A0A2A4MDS4</accession>
<evidence type="ECO:0000313" key="5">
    <source>
        <dbReference type="Proteomes" id="UP000218172"/>
    </source>
</evidence>
<dbReference type="InterPro" id="IPR003170">
    <property type="entry name" value="MurB"/>
</dbReference>
<keyword evidence="2" id="KW-0274">FAD</keyword>
<dbReference type="PROSITE" id="PS51387">
    <property type="entry name" value="FAD_PCMH"/>
    <property type="match status" value="1"/>
</dbReference>
<dbReference type="GO" id="GO:0071555">
    <property type="term" value="P:cell wall organization"/>
    <property type="evidence" value="ECO:0007669"/>
    <property type="project" value="TreeGrafter"/>
</dbReference>
<dbReference type="InterPro" id="IPR036318">
    <property type="entry name" value="FAD-bd_PCMH-like_sf"/>
</dbReference>
<comment type="caution">
    <text evidence="4">The sequence shown here is derived from an EMBL/GenBank/DDBJ whole genome shotgun (WGS) entry which is preliminary data.</text>
</comment>
<dbReference type="Pfam" id="PF01565">
    <property type="entry name" value="FAD_binding_4"/>
    <property type="match status" value="1"/>
</dbReference>
<dbReference type="Proteomes" id="UP000218172">
    <property type="component" value="Unassembled WGS sequence"/>
</dbReference>
<evidence type="ECO:0000313" key="4">
    <source>
        <dbReference type="EMBL" id="PCH58255.1"/>
    </source>
</evidence>
<dbReference type="GO" id="GO:0008762">
    <property type="term" value="F:UDP-N-acetylmuramate dehydrogenase activity"/>
    <property type="evidence" value="ECO:0007669"/>
    <property type="project" value="InterPro"/>
</dbReference>
<feature type="domain" description="FAD-binding PCMH-type" evidence="3">
    <location>
        <begin position="19"/>
        <end position="190"/>
    </location>
</feature>
<dbReference type="EMBL" id="NVQR01000169">
    <property type="protein sequence ID" value="PCH58255.1"/>
    <property type="molecule type" value="Genomic_DNA"/>
</dbReference>
<dbReference type="GO" id="GO:0071949">
    <property type="term" value="F:FAD binding"/>
    <property type="evidence" value="ECO:0007669"/>
    <property type="project" value="InterPro"/>
</dbReference>
<dbReference type="InterPro" id="IPR006094">
    <property type="entry name" value="Oxid_FAD_bind_N"/>
</dbReference>
<name>A0A2A4MDS4_9GAMM</name>
<dbReference type="InterPro" id="IPR016169">
    <property type="entry name" value="FAD-bd_PCMH_sub2"/>
</dbReference>
<evidence type="ECO:0000256" key="1">
    <source>
        <dbReference type="ARBA" id="ARBA00010485"/>
    </source>
</evidence>
<dbReference type="Gene3D" id="3.30.465.10">
    <property type="match status" value="1"/>
</dbReference>
<comment type="similarity">
    <text evidence="1">Belongs to the MurB family.</text>
</comment>
<feature type="non-terminal residue" evidence="4">
    <location>
        <position position="229"/>
    </location>
</feature>
<dbReference type="Gene3D" id="3.30.43.10">
    <property type="entry name" value="Uridine Diphospho-n-acetylenolpyruvylglucosamine Reductase, domain 2"/>
    <property type="match status" value="1"/>
</dbReference>
<dbReference type="GO" id="GO:0005829">
    <property type="term" value="C:cytosol"/>
    <property type="evidence" value="ECO:0007669"/>
    <property type="project" value="TreeGrafter"/>
</dbReference>
<dbReference type="PANTHER" id="PTHR21071">
    <property type="entry name" value="UDP-N-ACETYLENOLPYRUVOYLGLUCOSAMINE REDUCTASE"/>
    <property type="match status" value="1"/>
</dbReference>
<evidence type="ECO:0000256" key="2">
    <source>
        <dbReference type="ARBA" id="ARBA00022827"/>
    </source>
</evidence>
<keyword evidence="2" id="KW-0285">Flavoprotein</keyword>
<dbReference type="InterPro" id="IPR016166">
    <property type="entry name" value="FAD-bd_PCMH"/>
</dbReference>
<dbReference type="SUPFAM" id="SSF56176">
    <property type="entry name" value="FAD-binding/transporter-associated domain-like"/>
    <property type="match status" value="1"/>
</dbReference>
<dbReference type="InterPro" id="IPR016167">
    <property type="entry name" value="FAD-bd_PCMH_sub1"/>
</dbReference>
<dbReference type="AlphaFoldDB" id="A0A2A4MDS4"/>
<dbReference type="PANTHER" id="PTHR21071:SF4">
    <property type="entry name" value="UDP-N-ACETYLENOLPYRUVOYLGLUCOSAMINE REDUCTASE"/>
    <property type="match status" value="1"/>
</dbReference>
<evidence type="ECO:0000259" key="3">
    <source>
        <dbReference type="PROSITE" id="PS51387"/>
    </source>
</evidence>